<accession>A0AAN7IIG8</accession>
<keyword evidence="5" id="KW-0539">Nucleus</keyword>
<keyword evidence="10" id="KW-1185">Reference proteome</keyword>
<organism evidence="9 10">
    <name type="scientific">Quercus rubra</name>
    <name type="common">Northern red oak</name>
    <name type="synonym">Quercus borealis</name>
    <dbReference type="NCBI Taxonomy" id="3512"/>
    <lineage>
        <taxon>Eukaryota</taxon>
        <taxon>Viridiplantae</taxon>
        <taxon>Streptophyta</taxon>
        <taxon>Embryophyta</taxon>
        <taxon>Tracheophyta</taxon>
        <taxon>Spermatophyta</taxon>
        <taxon>Magnoliopsida</taxon>
        <taxon>eudicotyledons</taxon>
        <taxon>Gunneridae</taxon>
        <taxon>Pentapetalae</taxon>
        <taxon>rosids</taxon>
        <taxon>fabids</taxon>
        <taxon>Fagales</taxon>
        <taxon>Fagaceae</taxon>
        <taxon>Quercus</taxon>
    </lineage>
</organism>
<evidence type="ECO:0000256" key="5">
    <source>
        <dbReference type="ARBA" id="ARBA00023242"/>
    </source>
</evidence>
<dbReference type="InterPro" id="IPR016177">
    <property type="entry name" value="DNA-bd_dom_sf"/>
</dbReference>
<dbReference type="Gene3D" id="3.30.730.10">
    <property type="entry name" value="AP2/ERF domain"/>
    <property type="match status" value="1"/>
</dbReference>
<protein>
    <recommendedName>
        <fullName evidence="8">AP2/ERF domain-containing protein</fullName>
    </recommendedName>
</protein>
<proteinExistence type="inferred from homology"/>
<comment type="caution">
    <text evidence="9">The sequence shown here is derived from an EMBL/GenBank/DDBJ whole genome shotgun (WGS) entry which is preliminary data.</text>
</comment>
<gene>
    <name evidence="9" type="ORF">RGQ29_030790</name>
</gene>
<dbReference type="GO" id="GO:0005634">
    <property type="term" value="C:nucleus"/>
    <property type="evidence" value="ECO:0007669"/>
    <property type="project" value="UniProtKB-SubCell"/>
</dbReference>
<reference evidence="9 10" key="1">
    <citation type="journal article" date="2023" name="G3 (Bethesda)">
        <title>A haplotype-resolved chromosome-scale genome for Quercus rubra L. provides insights into the genetics of adaptive traits for red oak species.</title>
        <authorList>
            <person name="Kapoor B."/>
            <person name="Jenkins J."/>
            <person name="Schmutz J."/>
            <person name="Zhebentyayeva T."/>
            <person name="Kuelheim C."/>
            <person name="Coggeshall M."/>
            <person name="Heim C."/>
            <person name="Lasky J.R."/>
            <person name="Leites L."/>
            <person name="Islam-Faridi N."/>
            <person name="Romero-Severson J."/>
            <person name="DeLeo V.L."/>
            <person name="Lucas S.M."/>
            <person name="Lazic D."/>
            <person name="Gailing O."/>
            <person name="Carlson J."/>
            <person name="Staton M."/>
        </authorList>
    </citation>
    <scope>NUCLEOTIDE SEQUENCE [LARGE SCALE GENOMIC DNA]</scope>
    <source>
        <strain evidence="9">Pseudo-F2</strain>
    </source>
</reference>
<sequence>MSLSHYKYPSNPSNLQTLFSLLFPKLSHHNSNLFFNLKQPFILPQKKKKGKNMNYPTLGEFSFPHLFHRSSASGGLFPYLTEQWGDLPFKVDDSEDMIVYNSLRDAVSFGWSPLDLTAATTAATATSIKAEPRDIFQQLAPGAAEPLGLAPQSASQNNSYQSAFFALKSEIECNNTIASKKAENKVSATIIKERHYRGVRRRPWGKYAAEIRDPAKNGARVWLGTYETAEEAALAYDRAAYRMRGSKALLNFPHRIGSGEPEPVRITAKRREPEPGLENGGSAKRGKVANEIEAVFQLGQLPVAEQLLVS</sequence>
<feature type="region of interest" description="Disordered" evidence="7">
    <location>
        <begin position="260"/>
        <end position="284"/>
    </location>
</feature>
<dbReference type="GO" id="GO:0009873">
    <property type="term" value="P:ethylene-activated signaling pathway"/>
    <property type="evidence" value="ECO:0007669"/>
    <property type="project" value="InterPro"/>
</dbReference>
<comment type="similarity">
    <text evidence="6">Belongs to the AP2/ERF transcription factor family. ERF subfamily.</text>
</comment>
<dbReference type="PANTHER" id="PTHR31190">
    <property type="entry name" value="DNA-BINDING DOMAIN"/>
    <property type="match status" value="1"/>
</dbReference>
<dbReference type="InterPro" id="IPR044808">
    <property type="entry name" value="ERF_plant"/>
</dbReference>
<dbReference type="InterPro" id="IPR036955">
    <property type="entry name" value="AP2/ERF_dom_sf"/>
</dbReference>
<comment type="subcellular location">
    <subcellularLocation>
        <location evidence="1">Nucleus</location>
    </subcellularLocation>
</comment>
<keyword evidence="4" id="KW-0804">Transcription</keyword>
<keyword evidence="3" id="KW-0238">DNA-binding</keyword>
<dbReference type="GO" id="GO:0003700">
    <property type="term" value="F:DNA-binding transcription factor activity"/>
    <property type="evidence" value="ECO:0007669"/>
    <property type="project" value="InterPro"/>
</dbReference>
<evidence type="ECO:0000313" key="9">
    <source>
        <dbReference type="EMBL" id="KAK4572491.1"/>
    </source>
</evidence>
<name>A0AAN7IIG8_QUERU</name>
<evidence type="ECO:0000313" key="10">
    <source>
        <dbReference type="Proteomes" id="UP001324115"/>
    </source>
</evidence>
<dbReference type="Proteomes" id="UP001324115">
    <property type="component" value="Unassembled WGS sequence"/>
</dbReference>
<dbReference type="CDD" id="cd00018">
    <property type="entry name" value="AP2"/>
    <property type="match status" value="1"/>
</dbReference>
<evidence type="ECO:0000256" key="3">
    <source>
        <dbReference type="ARBA" id="ARBA00023125"/>
    </source>
</evidence>
<dbReference type="GO" id="GO:0003677">
    <property type="term" value="F:DNA binding"/>
    <property type="evidence" value="ECO:0007669"/>
    <property type="project" value="UniProtKB-KW"/>
</dbReference>
<dbReference type="EMBL" id="JAXUIC010000009">
    <property type="protein sequence ID" value="KAK4572491.1"/>
    <property type="molecule type" value="Genomic_DNA"/>
</dbReference>
<evidence type="ECO:0000256" key="4">
    <source>
        <dbReference type="ARBA" id="ARBA00023163"/>
    </source>
</evidence>
<dbReference type="AlphaFoldDB" id="A0AAN7IIG8"/>
<evidence type="ECO:0000256" key="6">
    <source>
        <dbReference type="ARBA" id="ARBA00024343"/>
    </source>
</evidence>
<dbReference type="SUPFAM" id="SSF54171">
    <property type="entry name" value="DNA-binding domain"/>
    <property type="match status" value="1"/>
</dbReference>
<dbReference type="FunFam" id="3.30.730.10:FF:000001">
    <property type="entry name" value="Ethylene-responsive transcription factor 2"/>
    <property type="match status" value="1"/>
</dbReference>
<keyword evidence="2" id="KW-0805">Transcription regulation</keyword>
<dbReference type="PROSITE" id="PS51032">
    <property type="entry name" value="AP2_ERF"/>
    <property type="match status" value="1"/>
</dbReference>
<evidence type="ECO:0000256" key="2">
    <source>
        <dbReference type="ARBA" id="ARBA00023015"/>
    </source>
</evidence>
<evidence type="ECO:0000256" key="1">
    <source>
        <dbReference type="ARBA" id="ARBA00004123"/>
    </source>
</evidence>
<dbReference type="InterPro" id="IPR001471">
    <property type="entry name" value="AP2/ERF_dom"/>
</dbReference>
<feature type="domain" description="AP2/ERF" evidence="8">
    <location>
        <begin position="195"/>
        <end position="253"/>
    </location>
</feature>
<dbReference type="Pfam" id="PF00847">
    <property type="entry name" value="AP2"/>
    <property type="match status" value="1"/>
</dbReference>
<dbReference type="SMART" id="SM00380">
    <property type="entry name" value="AP2"/>
    <property type="match status" value="1"/>
</dbReference>
<evidence type="ECO:0000256" key="7">
    <source>
        <dbReference type="SAM" id="MobiDB-lite"/>
    </source>
</evidence>
<dbReference type="PANTHER" id="PTHR31190:SF476">
    <property type="entry name" value="ETHYLENE-RESPONSIVE TRANSCRIPTION FACTOR 1"/>
    <property type="match status" value="1"/>
</dbReference>
<dbReference type="PRINTS" id="PR00367">
    <property type="entry name" value="ETHRSPELEMNT"/>
</dbReference>
<evidence type="ECO:0000259" key="8">
    <source>
        <dbReference type="PROSITE" id="PS51032"/>
    </source>
</evidence>